<dbReference type="OrthoDB" id="7616744at2759"/>
<evidence type="ECO:0000313" key="6">
    <source>
        <dbReference type="Proteomes" id="UP000479000"/>
    </source>
</evidence>
<feature type="region of interest" description="Disordered" evidence="3">
    <location>
        <begin position="371"/>
        <end position="398"/>
    </location>
</feature>
<keyword evidence="6" id="KW-1185">Reference proteome</keyword>
<reference evidence="5 6" key="1">
    <citation type="submission" date="2020-02" db="EMBL/GenBank/DDBJ databases">
        <authorList>
            <person name="Ferguson B K."/>
        </authorList>
    </citation>
    <scope>NUCLEOTIDE SEQUENCE [LARGE SCALE GENOMIC DNA]</scope>
</reference>
<evidence type="ECO:0000256" key="3">
    <source>
        <dbReference type="SAM" id="MobiDB-lite"/>
    </source>
</evidence>
<proteinExistence type="predicted"/>
<dbReference type="AlphaFoldDB" id="A0A6H5H7E6"/>
<name>A0A6H5H7E6_9HEMI</name>
<feature type="coiled-coil region" evidence="2">
    <location>
        <begin position="280"/>
        <end position="351"/>
    </location>
</feature>
<feature type="region of interest" description="Disordered" evidence="3">
    <location>
        <begin position="1"/>
        <end position="88"/>
    </location>
</feature>
<evidence type="ECO:0000256" key="1">
    <source>
        <dbReference type="ARBA" id="ARBA00023054"/>
    </source>
</evidence>
<feature type="domain" description="Rootletin-like coiled-coil" evidence="4">
    <location>
        <begin position="282"/>
        <end position="337"/>
    </location>
</feature>
<sequence>GPLQTPPTNEIPPPPPGSAGTLLPSAAPRGTLKRTKESYVSELPTHQPLTSRHPAPRGPDGYVQQPHAWDTRPWQPPQPYRNRPWQQAQRQGYRHPGWVNPRFLPCTACDELGHRTRECDYLPNGPKYGKIPPRKRSVKSPNQQGPRTKSPNGPWGGRTRCGIPPNMGRSLIRRCRRCTRIFRSSSDAPPGVNKSSEVVTRNRHGQPPPFRSSNIEEHLTAKKINILKIIILVPSAISWASKNGRGFTIRRFCRRRRLPGLSEPARPAETSGRRGQRLPYDKLFQNYNALRQQLEEAHESNEALTNDLQKLSSDWEMMREEMMTKEEEWKEEEAEERCAMAETSIGEINRQHTELDLLQSALREIAHAVLQDAESREPEPKHHVHLTPSQALPPRSGSIVTSKNWTVRTKLKTRKT</sequence>
<protein>
    <recommendedName>
        <fullName evidence="4">Rootletin-like coiled-coil domain-containing protein</fullName>
    </recommendedName>
</protein>
<keyword evidence="1 2" id="KW-0175">Coiled coil</keyword>
<accession>A0A6H5H7E6</accession>
<evidence type="ECO:0000259" key="4">
    <source>
        <dbReference type="Pfam" id="PF15035"/>
    </source>
</evidence>
<organism evidence="5 6">
    <name type="scientific">Nesidiocoris tenuis</name>
    <dbReference type="NCBI Taxonomy" id="355587"/>
    <lineage>
        <taxon>Eukaryota</taxon>
        <taxon>Metazoa</taxon>
        <taxon>Ecdysozoa</taxon>
        <taxon>Arthropoda</taxon>
        <taxon>Hexapoda</taxon>
        <taxon>Insecta</taxon>
        <taxon>Pterygota</taxon>
        <taxon>Neoptera</taxon>
        <taxon>Paraneoptera</taxon>
        <taxon>Hemiptera</taxon>
        <taxon>Heteroptera</taxon>
        <taxon>Panheteroptera</taxon>
        <taxon>Cimicomorpha</taxon>
        <taxon>Miridae</taxon>
        <taxon>Dicyphina</taxon>
        <taxon>Nesidiocoris</taxon>
    </lineage>
</organism>
<feature type="region of interest" description="Disordered" evidence="3">
    <location>
        <begin position="123"/>
        <end position="163"/>
    </location>
</feature>
<dbReference type="Pfam" id="PF15035">
    <property type="entry name" value="Rootletin"/>
    <property type="match status" value="1"/>
</dbReference>
<feature type="region of interest" description="Disordered" evidence="3">
    <location>
        <begin position="186"/>
        <end position="213"/>
    </location>
</feature>
<dbReference type="EMBL" id="CADCXU010025116">
    <property type="protein sequence ID" value="CAB0012235.1"/>
    <property type="molecule type" value="Genomic_DNA"/>
</dbReference>
<feature type="compositionally biased region" description="Polar residues" evidence="3">
    <location>
        <begin position="139"/>
        <end position="151"/>
    </location>
</feature>
<evidence type="ECO:0000313" key="5">
    <source>
        <dbReference type="EMBL" id="CAB0012235.1"/>
    </source>
</evidence>
<evidence type="ECO:0000256" key="2">
    <source>
        <dbReference type="SAM" id="Coils"/>
    </source>
</evidence>
<feature type="non-terminal residue" evidence="5">
    <location>
        <position position="1"/>
    </location>
</feature>
<dbReference type="Proteomes" id="UP000479000">
    <property type="component" value="Unassembled WGS sequence"/>
</dbReference>
<dbReference type="InterPro" id="IPR055167">
    <property type="entry name" value="Rootletin-like_CC"/>
</dbReference>
<gene>
    <name evidence="5" type="ORF">NTEN_LOCUS16999</name>
</gene>